<accession>A0A367S266</accession>
<comment type="caution">
    <text evidence="1">The sequence shown here is derived from an EMBL/GenBank/DDBJ whole genome shotgun (WGS) entry which is preliminary data.</text>
</comment>
<evidence type="ECO:0000313" key="1">
    <source>
        <dbReference type="EMBL" id="RCJ42044.1"/>
    </source>
</evidence>
<gene>
    <name evidence="1" type="ORF">A6770_35310</name>
</gene>
<name>A0A367S266_9NOSO</name>
<sequence>MSEFQRPIESTLTQDLTQQQGELPPGTFAPQNPILEEVLTPAVNTVQQAAENLELLAHIICDRISPRLNLEMERRGYHQSSRIFSRQTIAIYQTSSKSEQSIDVLEQLTQEIEQLLHHRLIDERERRGRFIGCLPW</sequence>
<organism evidence="1 2">
    <name type="scientific">Nostoc minutum NIES-26</name>
    <dbReference type="NCBI Taxonomy" id="1844469"/>
    <lineage>
        <taxon>Bacteria</taxon>
        <taxon>Bacillati</taxon>
        <taxon>Cyanobacteriota</taxon>
        <taxon>Cyanophyceae</taxon>
        <taxon>Nostocales</taxon>
        <taxon>Nostocaceae</taxon>
        <taxon>Nostoc</taxon>
    </lineage>
</organism>
<dbReference type="AlphaFoldDB" id="A0A367S266"/>
<reference evidence="1" key="1">
    <citation type="submission" date="2016-04" db="EMBL/GenBank/DDBJ databases">
        <authorList>
            <person name="Tabuchi Yagui T.R."/>
        </authorList>
    </citation>
    <scope>NUCLEOTIDE SEQUENCE [LARGE SCALE GENOMIC DNA]</scope>
    <source>
        <strain evidence="1">NIES-26</strain>
    </source>
</reference>
<protein>
    <submittedName>
        <fullName evidence="1">Uncharacterized protein</fullName>
    </submittedName>
</protein>
<evidence type="ECO:0000313" key="2">
    <source>
        <dbReference type="Proteomes" id="UP000252107"/>
    </source>
</evidence>
<dbReference type="Proteomes" id="UP000252107">
    <property type="component" value="Unassembled WGS sequence"/>
</dbReference>
<proteinExistence type="predicted"/>
<dbReference type="EMBL" id="LXQD01000014">
    <property type="protein sequence ID" value="RCJ42044.1"/>
    <property type="molecule type" value="Genomic_DNA"/>
</dbReference>
<keyword evidence="2" id="KW-1185">Reference proteome</keyword>